<dbReference type="Gene3D" id="6.10.250.690">
    <property type="match status" value="1"/>
</dbReference>
<proteinExistence type="predicted"/>
<dbReference type="Pfam" id="PF00486">
    <property type="entry name" value="Trans_reg_C"/>
    <property type="match status" value="1"/>
</dbReference>
<dbReference type="InterPro" id="IPR016032">
    <property type="entry name" value="Sig_transdc_resp-reg_C-effctor"/>
</dbReference>
<dbReference type="Pfam" id="PF00072">
    <property type="entry name" value="Response_reg"/>
    <property type="match status" value="1"/>
</dbReference>
<dbReference type="SUPFAM" id="SSF52172">
    <property type="entry name" value="CheY-like"/>
    <property type="match status" value="1"/>
</dbReference>
<accession>I3ZEK4</accession>
<dbReference type="InterPro" id="IPR011006">
    <property type="entry name" value="CheY-like_superfamily"/>
</dbReference>
<dbReference type="CDD" id="cd00383">
    <property type="entry name" value="trans_reg_C"/>
    <property type="match status" value="1"/>
</dbReference>
<dbReference type="GO" id="GO:0000976">
    <property type="term" value="F:transcription cis-regulatory region binding"/>
    <property type="evidence" value="ECO:0007669"/>
    <property type="project" value="TreeGrafter"/>
</dbReference>
<sequence>MQRACRGGLPQVSQTIFLLEDDADISRLVRYHLEASGFTVQSFANAGEVLPAAERKAPSLFLLDIMVPGGDGLDLCRRLRLNATLSSVPVIFLTALATESDRVHGLELGADDYITKPFGTRELLARVKAVLRRFERQEPAETLRVGEIEIDGSAMQLRVRGELVTTTATEFRLLDYLARHPGRVFSRDQLLDAVWGDARFVTPRSVDVYVRRIREKIEDDAEEPRYLKTMRGAGYRFERADKISQVPAVPTEAAVERA</sequence>
<dbReference type="Gene3D" id="1.10.10.10">
    <property type="entry name" value="Winged helix-like DNA-binding domain superfamily/Winged helix DNA-binding domain"/>
    <property type="match status" value="1"/>
</dbReference>
<dbReference type="STRING" id="926566.Terro_1363"/>
<name>I3ZEK4_TERRK</name>
<organism evidence="12 13">
    <name type="scientific">Terriglobus roseus (strain DSM 18391 / NRRL B-41598 / KBS 63)</name>
    <dbReference type="NCBI Taxonomy" id="926566"/>
    <lineage>
        <taxon>Bacteria</taxon>
        <taxon>Pseudomonadati</taxon>
        <taxon>Acidobacteriota</taxon>
        <taxon>Terriglobia</taxon>
        <taxon>Terriglobales</taxon>
        <taxon>Acidobacteriaceae</taxon>
        <taxon>Terriglobus</taxon>
    </lineage>
</organism>
<feature type="modified residue" description="4-aspartylphosphate" evidence="8">
    <location>
        <position position="64"/>
    </location>
</feature>
<evidence type="ECO:0000259" key="11">
    <source>
        <dbReference type="PROSITE" id="PS51755"/>
    </source>
</evidence>
<dbReference type="PROSITE" id="PS50110">
    <property type="entry name" value="RESPONSE_REGULATORY"/>
    <property type="match status" value="1"/>
</dbReference>
<feature type="domain" description="Response regulatory" evidence="10">
    <location>
        <begin position="15"/>
        <end position="131"/>
    </location>
</feature>
<evidence type="ECO:0000256" key="5">
    <source>
        <dbReference type="ARBA" id="ARBA00023125"/>
    </source>
</evidence>
<feature type="DNA-binding region" description="OmpR/PhoB-type" evidence="9">
    <location>
        <begin position="140"/>
        <end position="239"/>
    </location>
</feature>
<keyword evidence="2 8" id="KW-0597">Phosphoprotein</keyword>
<evidence type="ECO:0000256" key="1">
    <source>
        <dbReference type="ARBA" id="ARBA00013332"/>
    </source>
</evidence>
<dbReference type="GO" id="GO:0032993">
    <property type="term" value="C:protein-DNA complex"/>
    <property type="evidence" value="ECO:0007669"/>
    <property type="project" value="TreeGrafter"/>
</dbReference>
<reference evidence="12 13" key="1">
    <citation type="submission" date="2012-06" db="EMBL/GenBank/DDBJ databases">
        <title>Complete genome of Terriglobus roseus DSM 18391.</title>
        <authorList>
            <consortium name="US DOE Joint Genome Institute (JGI-PGF)"/>
            <person name="Lucas S."/>
            <person name="Copeland A."/>
            <person name="Lapidus A."/>
            <person name="Glavina del Rio T."/>
            <person name="Dalin E."/>
            <person name="Tice H."/>
            <person name="Bruce D."/>
            <person name="Goodwin L."/>
            <person name="Pitluck S."/>
            <person name="Peters L."/>
            <person name="Mikhailova N."/>
            <person name="Munk A.C.C."/>
            <person name="Kyrpides N."/>
            <person name="Mavromatis K."/>
            <person name="Ivanova N."/>
            <person name="Brettin T."/>
            <person name="Detter J.C."/>
            <person name="Han C."/>
            <person name="Larimer F."/>
            <person name="Land M."/>
            <person name="Hauser L."/>
            <person name="Markowitz V."/>
            <person name="Cheng J.-F."/>
            <person name="Hugenholtz P."/>
            <person name="Woyke T."/>
            <person name="Wu D."/>
            <person name="Brambilla E."/>
            <person name="Klenk H.-P."/>
            <person name="Eisen J.A."/>
        </authorList>
    </citation>
    <scope>NUCLEOTIDE SEQUENCE [LARGE SCALE GENOMIC DNA]</scope>
    <source>
        <strain evidence="13">DSM 18391 / NRRL B-41598 / KBS 63</strain>
    </source>
</reference>
<dbReference type="SMART" id="SM00448">
    <property type="entry name" value="REC"/>
    <property type="match status" value="1"/>
</dbReference>
<dbReference type="InterPro" id="IPR001867">
    <property type="entry name" value="OmpR/PhoB-type_DNA-bd"/>
</dbReference>
<keyword evidence="5 9" id="KW-0238">DNA-binding</keyword>
<evidence type="ECO:0000256" key="8">
    <source>
        <dbReference type="PROSITE-ProRule" id="PRU00169"/>
    </source>
</evidence>
<evidence type="ECO:0000256" key="3">
    <source>
        <dbReference type="ARBA" id="ARBA00023012"/>
    </source>
</evidence>
<evidence type="ECO:0000256" key="4">
    <source>
        <dbReference type="ARBA" id="ARBA00023015"/>
    </source>
</evidence>
<gene>
    <name evidence="12" type="ordered locus">Terro_1363</name>
</gene>
<evidence type="ECO:0000256" key="2">
    <source>
        <dbReference type="ARBA" id="ARBA00022553"/>
    </source>
</evidence>
<evidence type="ECO:0000259" key="10">
    <source>
        <dbReference type="PROSITE" id="PS50110"/>
    </source>
</evidence>
<dbReference type="PROSITE" id="PS51755">
    <property type="entry name" value="OMPR_PHOB"/>
    <property type="match status" value="1"/>
</dbReference>
<dbReference type="KEGG" id="trs:Terro_1363"/>
<dbReference type="PANTHER" id="PTHR48111">
    <property type="entry name" value="REGULATOR OF RPOS"/>
    <property type="match status" value="1"/>
</dbReference>
<evidence type="ECO:0000256" key="6">
    <source>
        <dbReference type="ARBA" id="ARBA00023163"/>
    </source>
</evidence>
<evidence type="ECO:0000313" key="12">
    <source>
        <dbReference type="EMBL" id="AFL87672.1"/>
    </source>
</evidence>
<dbReference type="AlphaFoldDB" id="I3ZEK4"/>
<evidence type="ECO:0000256" key="9">
    <source>
        <dbReference type="PROSITE-ProRule" id="PRU01091"/>
    </source>
</evidence>
<feature type="domain" description="OmpR/PhoB-type" evidence="11">
    <location>
        <begin position="140"/>
        <end position="239"/>
    </location>
</feature>
<dbReference type="InterPro" id="IPR001789">
    <property type="entry name" value="Sig_transdc_resp-reg_receiver"/>
</dbReference>
<keyword evidence="6" id="KW-0804">Transcription</keyword>
<dbReference type="Proteomes" id="UP000006056">
    <property type="component" value="Chromosome"/>
</dbReference>
<dbReference type="HOGENOM" id="CLU_000445_30_4_0"/>
<dbReference type="eggNOG" id="COG0745">
    <property type="taxonomic scope" value="Bacteria"/>
</dbReference>
<protein>
    <recommendedName>
        <fullName evidence="1">Phosphate regulon transcriptional regulatory protein PhoB</fullName>
    </recommendedName>
</protein>
<dbReference type="SMART" id="SM00862">
    <property type="entry name" value="Trans_reg_C"/>
    <property type="match status" value="1"/>
</dbReference>
<dbReference type="GO" id="GO:0005829">
    <property type="term" value="C:cytosol"/>
    <property type="evidence" value="ECO:0007669"/>
    <property type="project" value="TreeGrafter"/>
</dbReference>
<dbReference type="SUPFAM" id="SSF46894">
    <property type="entry name" value="C-terminal effector domain of the bipartite response regulators"/>
    <property type="match status" value="1"/>
</dbReference>
<dbReference type="FunFam" id="1.10.10.10:FF:000018">
    <property type="entry name" value="DNA-binding response regulator ResD"/>
    <property type="match status" value="1"/>
</dbReference>
<keyword evidence="4" id="KW-0805">Transcription regulation</keyword>
<dbReference type="GO" id="GO:0000156">
    <property type="term" value="F:phosphorelay response regulator activity"/>
    <property type="evidence" value="ECO:0007669"/>
    <property type="project" value="TreeGrafter"/>
</dbReference>
<dbReference type="EMBL" id="CP003379">
    <property type="protein sequence ID" value="AFL87672.1"/>
    <property type="molecule type" value="Genomic_DNA"/>
</dbReference>
<keyword evidence="3" id="KW-0902">Two-component regulatory system</keyword>
<dbReference type="GO" id="GO:0006355">
    <property type="term" value="P:regulation of DNA-templated transcription"/>
    <property type="evidence" value="ECO:0007669"/>
    <property type="project" value="InterPro"/>
</dbReference>
<dbReference type="InterPro" id="IPR036388">
    <property type="entry name" value="WH-like_DNA-bd_sf"/>
</dbReference>
<evidence type="ECO:0000256" key="7">
    <source>
        <dbReference type="ARBA" id="ARBA00024735"/>
    </source>
</evidence>
<comment type="function">
    <text evidence="7">This protein is a positive regulator for the phosphate regulon. Transcription of this operon is positively regulated by PhoB and PhoR when phosphate is limited.</text>
</comment>
<dbReference type="InterPro" id="IPR039420">
    <property type="entry name" value="WalR-like"/>
</dbReference>
<keyword evidence="13" id="KW-1185">Reference proteome</keyword>
<evidence type="ECO:0000313" key="13">
    <source>
        <dbReference type="Proteomes" id="UP000006056"/>
    </source>
</evidence>
<dbReference type="Gene3D" id="3.40.50.2300">
    <property type="match status" value="1"/>
</dbReference>
<dbReference type="PANTHER" id="PTHR48111:SF1">
    <property type="entry name" value="TWO-COMPONENT RESPONSE REGULATOR ORR33"/>
    <property type="match status" value="1"/>
</dbReference>